<sequence length="90" mass="9718">MLRALLILLLLIILAAIGLVATGYLDISQTRQARAPAIEAGQTPAFNVDVQPIEVNTVTKNVQVPVVEMQTKQIQVPTITTGREDPDNAQ</sequence>
<accession>A0ABU3Q8L0</accession>
<protein>
    <submittedName>
        <fullName evidence="1">Uncharacterized protein</fullName>
    </submittedName>
</protein>
<proteinExistence type="predicted"/>
<gene>
    <name evidence="1" type="ORF">RQX22_12360</name>
</gene>
<dbReference type="Proteomes" id="UP001259572">
    <property type="component" value="Unassembled WGS sequence"/>
</dbReference>
<evidence type="ECO:0000313" key="2">
    <source>
        <dbReference type="Proteomes" id="UP001259572"/>
    </source>
</evidence>
<organism evidence="1 2">
    <name type="scientific">Sphingosinicella rhizophila</name>
    <dbReference type="NCBI Taxonomy" id="3050082"/>
    <lineage>
        <taxon>Bacteria</taxon>
        <taxon>Pseudomonadati</taxon>
        <taxon>Pseudomonadota</taxon>
        <taxon>Alphaproteobacteria</taxon>
        <taxon>Sphingomonadales</taxon>
        <taxon>Sphingosinicellaceae</taxon>
        <taxon>Sphingosinicella</taxon>
    </lineage>
</organism>
<evidence type="ECO:0000313" key="1">
    <source>
        <dbReference type="EMBL" id="MDT9599745.1"/>
    </source>
</evidence>
<dbReference type="RefSeq" id="WP_315726830.1">
    <property type="nucleotide sequence ID" value="NZ_JAVUPU010000005.1"/>
</dbReference>
<dbReference type="EMBL" id="JAVUPU010000005">
    <property type="protein sequence ID" value="MDT9599745.1"/>
    <property type="molecule type" value="Genomic_DNA"/>
</dbReference>
<name>A0ABU3Q8L0_9SPHN</name>
<comment type="caution">
    <text evidence="1">The sequence shown here is derived from an EMBL/GenBank/DDBJ whole genome shotgun (WGS) entry which is preliminary data.</text>
</comment>
<reference evidence="1 2" key="1">
    <citation type="submission" date="2023-05" db="EMBL/GenBank/DDBJ databases">
        <authorList>
            <person name="Guo Y."/>
        </authorList>
    </citation>
    <scope>NUCLEOTIDE SEQUENCE [LARGE SCALE GENOMIC DNA]</scope>
    <source>
        <strain evidence="1 2">GR2756</strain>
    </source>
</reference>
<keyword evidence="2" id="KW-1185">Reference proteome</keyword>